<name>A0A6J7P4I8_9ZZZZ</name>
<organism evidence="1">
    <name type="scientific">freshwater metagenome</name>
    <dbReference type="NCBI Taxonomy" id="449393"/>
    <lineage>
        <taxon>unclassified sequences</taxon>
        <taxon>metagenomes</taxon>
        <taxon>ecological metagenomes</taxon>
    </lineage>
</organism>
<protein>
    <submittedName>
        <fullName evidence="1">Unannotated protein</fullName>
    </submittedName>
</protein>
<gene>
    <name evidence="1" type="ORF">UFOPK3957_01389</name>
</gene>
<dbReference type="EMBL" id="CAFBOM010000253">
    <property type="protein sequence ID" value="CAB4997742.1"/>
    <property type="molecule type" value="Genomic_DNA"/>
</dbReference>
<dbReference type="AlphaFoldDB" id="A0A6J7P4I8"/>
<sequence>MSDTTILEDLPFDELRHRAFHLAEKRVDIGFFTDLFSHMPGMVAIEGEGGDLGAIGGTFIETVKAVREMLGDNELDPTTEALLRARFATYIRDHEK</sequence>
<proteinExistence type="predicted"/>
<reference evidence="1" key="1">
    <citation type="submission" date="2020-05" db="EMBL/GenBank/DDBJ databases">
        <authorList>
            <person name="Chiriac C."/>
            <person name="Salcher M."/>
            <person name="Ghai R."/>
            <person name="Kavagutti S V."/>
        </authorList>
    </citation>
    <scope>NUCLEOTIDE SEQUENCE</scope>
</reference>
<accession>A0A6J7P4I8</accession>
<evidence type="ECO:0000313" key="1">
    <source>
        <dbReference type="EMBL" id="CAB4997742.1"/>
    </source>
</evidence>